<dbReference type="RefSeq" id="WP_060584776.1">
    <property type="nucleotide sequence ID" value="NZ_CP013067.1"/>
</dbReference>
<dbReference type="PATRIC" id="fig|652.5.peg.1227"/>
<dbReference type="AlphaFoldDB" id="A0A0S2SDF6"/>
<gene>
    <name evidence="1" type="ORF">WL1483_312</name>
</gene>
<evidence type="ECO:0000313" key="1">
    <source>
        <dbReference type="EMBL" id="ALP39731.1"/>
    </source>
</evidence>
<reference evidence="2" key="1">
    <citation type="submission" date="2015-10" db="EMBL/GenBank/DDBJ databases">
        <title>Complete Genome Sequence of Aeromonas schubertii strain WL1483.</title>
        <authorList>
            <person name="Liu L."/>
        </authorList>
    </citation>
    <scope>NUCLEOTIDE SEQUENCE [LARGE SCALE GENOMIC DNA]</scope>
    <source>
        <strain evidence="2">WL1483</strain>
    </source>
</reference>
<dbReference type="EMBL" id="CP013067">
    <property type="protein sequence ID" value="ALP39731.1"/>
    <property type="molecule type" value="Genomic_DNA"/>
</dbReference>
<dbReference type="KEGG" id="asr:WL1483_312"/>
<name>A0A0S2SDF6_9GAMM</name>
<proteinExistence type="predicted"/>
<reference evidence="1 2" key="2">
    <citation type="journal article" date="2016" name="Genome Announc.">
        <title>Complete Genome Sequence of the Highly Virulent Aeromonas schubertii Strain WL1483, Isolated from Diseased Snakehead Fish (Channa argus) in China.</title>
        <authorList>
            <person name="Liu L."/>
            <person name="Li N."/>
            <person name="Zhang D."/>
            <person name="Fu X."/>
            <person name="Shi C."/>
            <person name="Lin Q."/>
            <person name="Hao G."/>
        </authorList>
    </citation>
    <scope>NUCLEOTIDE SEQUENCE [LARGE SCALE GENOMIC DNA]</scope>
    <source>
        <strain evidence="1 2">WL1483</strain>
    </source>
</reference>
<accession>A0A0S2SDF6</accession>
<evidence type="ECO:0000313" key="2">
    <source>
        <dbReference type="Proteomes" id="UP000058114"/>
    </source>
</evidence>
<protein>
    <submittedName>
        <fullName evidence="1">Uncharacterized protein</fullName>
    </submittedName>
</protein>
<organism evidence="1 2">
    <name type="scientific">Aeromonas schubertii</name>
    <dbReference type="NCBI Taxonomy" id="652"/>
    <lineage>
        <taxon>Bacteria</taxon>
        <taxon>Pseudomonadati</taxon>
        <taxon>Pseudomonadota</taxon>
        <taxon>Gammaproteobacteria</taxon>
        <taxon>Aeromonadales</taxon>
        <taxon>Aeromonadaceae</taxon>
        <taxon>Aeromonas</taxon>
    </lineage>
</organism>
<sequence length="96" mass="10689">MTVERLLTQLDEVIDRMPESFNTYELVQRLPALYPADYFAAGHALAQGGDPHALHTLHNAVAAHLAGGERVIEGAHLPCTTPWGERSSSPRWHRKH</sequence>
<dbReference type="Proteomes" id="UP000058114">
    <property type="component" value="Chromosome"/>
</dbReference>